<dbReference type="Gene3D" id="1.25.10.10">
    <property type="entry name" value="Leucine-rich Repeat Variant"/>
    <property type="match status" value="1"/>
</dbReference>
<dbReference type="GO" id="GO:0072542">
    <property type="term" value="F:protein phosphatase activator activity"/>
    <property type="evidence" value="ECO:0007669"/>
    <property type="project" value="TreeGrafter"/>
</dbReference>
<evidence type="ECO:0000256" key="1">
    <source>
        <dbReference type="SAM" id="SignalP"/>
    </source>
</evidence>
<dbReference type="GO" id="GO:0007165">
    <property type="term" value="P:signal transduction"/>
    <property type="evidence" value="ECO:0007669"/>
    <property type="project" value="InterPro"/>
</dbReference>
<dbReference type="GO" id="GO:0000159">
    <property type="term" value="C:protein phosphatase type 2A complex"/>
    <property type="evidence" value="ECO:0007669"/>
    <property type="project" value="InterPro"/>
</dbReference>
<proteinExistence type="predicted"/>
<comment type="caution">
    <text evidence="2">The sequence shown here is derived from an EMBL/GenBank/DDBJ whole genome shotgun (WGS) entry which is preliminary data.</text>
</comment>
<dbReference type="Pfam" id="PF01603">
    <property type="entry name" value="B56"/>
    <property type="match status" value="1"/>
</dbReference>
<feature type="chain" id="PRO_5023808993" evidence="1">
    <location>
        <begin position="19"/>
        <end position="223"/>
    </location>
</feature>
<dbReference type="PANTHER" id="PTHR10257:SF3">
    <property type="entry name" value="SERINE_THREONINE-PROTEIN PHOSPHATASE 2A 56 KDA REGULATORY SUBUNIT GAMMA ISOFORM"/>
    <property type="match status" value="1"/>
</dbReference>
<name>A0A5J4X5B8_9EUKA</name>
<dbReference type="GO" id="GO:0005634">
    <property type="term" value="C:nucleus"/>
    <property type="evidence" value="ECO:0007669"/>
    <property type="project" value="TreeGrafter"/>
</dbReference>
<keyword evidence="1" id="KW-0732">Signal</keyword>
<evidence type="ECO:0000313" key="3">
    <source>
        <dbReference type="Proteomes" id="UP000324800"/>
    </source>
</evidence>
<reference evidence="2 3" key="1">
    <citation type="submission" date="2019-03" db="EMBL/GenBank/DDBJ databases">
        <title>Single cell metagenomics reveals metabolic interactions within the superorganism composed of flagellate Streblomastix strix and complex community of Bacteroidetes bacteria on its surface.</title>
        <authorList>
            <person name="Treitli S.C."/>
            <person name="Kolisko M."/>
            <person name="Husnik F."/>
            <person name="Keeling P."/>
            <person name="Hampl V."/>
        </authorList>
    </citation>
    <scope>NUCLEOTIDE SEQUENCE [LARGE SCALE GENOMIC DNA]</scope>
    <source>
        <strain evidence="2">ST1C</strain>
    </source>
</reference>
<dbReference type="OrthoDB" id="10264446at2759"/>
<dbReference type="PANTHER" id="PTHR10257">
    <property type="entry name" value="SERINE/THREONINE PROTEIN PHOSPHATASE 2A PP2A REGULATORY SUBUNIT B"/>
    <property type="match status" value="1"/>
</dbReference>
<dbReference type="InterPro" id="IPR011989">
    <property type="entry name" value="ARM-like"/>
</dbReference>
<feature type="signal peptide" evidence="1">
    <location>
        <begin position="1"/>
        <end position="18"/>
    </location>
</feature>
<dbReference type="SUPFAM" id="SSF48371">
    <property type="entry name" value="ARM repeat"/>
    <property type="match status" value="1"/>
</dbReference>
<organism evidence="2 3">
    <name type="scientific">Streblomastix strix</name>
    <dbReference type="NCBI Taxonomy" id="222440"/>
    <lineage>
        <taxon>Eukaryota</taxon>
        <taxon>Metamonada</taxon>
        <taxon>Preaxostyla</taxon>
        <taxon>Oxymonadida</taxon>
        <taxon>Streblomastigidae</taxon>
        <taxon>Streblomastix</taxon>
    </lineage>
</organism>
<sequence length="223" mass="25943">MNVIHWLPLLDLISETSADFNEEDPTIEESQLHIEKIQDIFQLFEMSPDVELKIIKLDAVDKGFIVQLVNLLDTEDPRERETLKAVMHKMYVRFAAYRMLIHNSKDSIFDRVGFNKIRFNGTAELLKIMGSVFAGLTFQIKVDLLRLFRYALLLLHHAIPLPKFNIQLLQSIQLLQQNEKRSSLDMTWNLLHTSPKILSHKEVIYMVELEGITDCVRVDQLLA</sequence>
<dbReference type="EMBL" id="SNRW01000231">
    <property type="protein sequence ID" value="KAA6402457.1"/>
    <property type="molecule type" value="Genomic_DNA"/>
</dbReference>
<dbReference type="Proteomes" id="UP000324800">
    <property type="component" value="Unassembled WGS sequence"/>
</dbReference>
<dbReference type="AlphaFoldDB" id="A0A5J4X5B8"/>
<dbReference type="InterPro" id="IPR002554">
    <property type="entry name" value="PP2A_B56"/>
</dbReference>
<dbReference type="InterPro" id="IPR016024">
    <property type="entry name" value="ARM-type_fold"/>
</dbReference>
<dbReference type="GO" id="GO:0005829">
    <property type="term" value="C:cytosol"/>
    <property type="evidence" value="ECO:0007669"/>
    <property type="project" value="TreeGrafter"/>
</dbReference>
<protein>
    <submittedName>
        <fullName evidence="2">Putative serine/threonine-protein phosphatase 2A 56 kDa regulatory subunit alpha</fullName>
    </submittedName>
</protein>
<gene>
    <name evidence="2" type="ORF">EZS28_002017</name>
</gene>
<evidence type="ECO:0000313" key="2">
    <source>
        <dbReference type="EMBL" id="KAA6402457.1"/>
    </source>
</evidence>
<accession>A0A5J4X5B8</accession>